<reference evidence="2 5" key="1">
    <citation type="submission" date="2018-09" db="EMBL/GenBank/DDBJ databases">
        <title>Roseomonas sp. nov., isolated from feces of Tibetan antelopes in the Qinghai-Tibet plateau, China.</title>
        <authorList>
            <person name="Tian Z."/>
        </authorList>
    </citation>
    <scope>NUCLEOTIDE SEQUENCE [LARGE SCALE GENOMIC DNA]</scope>
    <source>
        <strain evidence="3 4">Z23</strain>
        <strain evidence="2 5">Z24</strain>
    </source>
</reference>
<dbReference type="AlphaFoldDB" id="A0A3A9J645"/>
<dbReference type="InParanoid" id="A0A3A9J645"/>
<evidence type="ECO:0000313" key="3">
    <source>
        <dbReference type="EMBL" id="RMI15220.1"/>
    </source>
</evidence>
<keyword evidence="4" id="KW-1185">Reference proteome</keyword>
<comment type="caution">
    <text evidence="2">The sequence shown here is derived from an EMBL/GenBank/DDBJ whole genome shotgun (WGS) entry which is preliminary data.</text>
</comment>
<dbReference type="EMBL" id="RFLX01000072">
    <property type="protein sequence ID" value="RMI15220.1"/>
    <property type="molecule type" value="Genomic_DNA"/>
</dbReference>
<proteinExistence type="predicted"/>
<dbReference type="Proteomes" id="UP000274097">
    <property type="component" value="Unassembled WGS sequence"/>
</dbReference>
<feature type="region of interest" description="Disordered" evidence="1">
    <location>
        <begin position="1"/>
        <end position="31"/>
    </location>
</feature>
<protein>
    <submittedName>
        <fullName evidence="2">TetR/AcrR family transcriptional regulator</fullName>
    </submittedName>
</protein>
<dbReference type="EMBL" id="RAQU01000203">
    <property type="protein sequence ID" value="RKK01922.1"/>
    <property type="molecule type" value="Genomic_DNA"/>
</dbReference>
<feature type="compositionally biased region" description="Polar residues" evidence="1">
    <location>
        <begin position="1"/>
        <end position="10"/>
    </location>
</feature>
<gene>
    <name evidence="2" type="ORF">D6Z83_22495</name>
    <name evidence="3" type="ORF">EBE87_26770</name>
</gene>
<evidence type="ECO:0000256" key="1">
    <source>
        <dbReference type="SAM" id="MobiDB-lite"/>
    </source>
</evidence>
<accession>A0A3A9J645</accession>
<evidence type="ECO:0000313" key="2">
    <source>
        <dbReference type="EMBL" id="RKK01922.1"/>
    </source>
</evidence>
<evidence type="ECO:0000313" key="5">
    <source>
        <dbReference type="Proteomes" id="UP000278036"/>
    </source>
</evidence>
<evidence type="ECO:0000313" key="4">
    <source>
        <dbReference type="Proteomes" id="UP000274097"/>
    </source>
</evidence>
<feature type="non-terminal residue" evidence="2">
    <location>
        <position position="31"/>
    </location>
</feature>
<name>A0A3A9J645_9PROT</name>
<dbReference type="Proteomes" id="UP000278036">
    <property type="component" value="Unassembled WGS sequence"/>
</dbReference>
<sequence length="31" mass="3346">MAQASVNSGPRTRGRPRKFDRDAALAQATCL</sequence>
<organism evidence="2 5">
    <name type="scientific">Teichococcus wenyumeiae</name>
    <dbReference type="NCBI Taxonomy" id="2478470"/>
    <lineage>
        <taxon>Bacteria</taxon>
        <taxon>Pseudomonadati</taxon>
        <taxon>Pseudomonadota</taxon>
        <taxon>Alphaproteobacteria</taxon>
        <taxon>Acetobacterales</taxon>
        <taxon>Roseomonadaceae</taxon>
        <taxon>Roseomonas</taxon>
    </lineage>
</organism>